<accession>A0ABS7XFM3</accession>
<keyword evidence="2" id="KW-1185">Reference proteome</keyword>
<dbReference type="EMBL" id="JAERPS020000007">
    <property type="protein sequence ID" value="MBZ9613527.1"/>
    <property type="molecule type" value="Genomic_DNA"/>
</dbReference>
<protein>
    <submittedName>
        <fullName evidence="1">Uncharacterized protein</fullName>
    </submittedName>
</protein>
<proteinExistence type="predicted"/>
<dbReference type="Proteomes" id="UP000663814">
    <property type="component" value="Unassembled WGS sequence"/>
</dbReference>
<name>A0ABS7XFM3_9GAMM</name>
<gene>
    <name evidence="1" type="ORF">I4W93_018190</name>
</gene>
<organism evidence="1 2">
    <name type="scientific">Rheinheimera maricola</name>
    <dbReference type="NCBI Taxonomy" id="2793282"/>
    <lineage>
        <taxon>Bacteria</taxon>
        <taxon>Pseudomonadati</taxon>
        <taxon>Pseudomonadota</taxon>
        <taxon>Gammaproteobacteria</taxon>
        <taxon>Chromatiales</taxon>
        <taxon>Chromatiaceae</taxon>
        <taxon>Rheinheimera</taxon>
    </lineage>
</organism>
<reference evidence="1 2" key="1">
    <citation type="submission" date="2021-08" db="EMBL/GenBank/DDBJ databases">
        <title>Rheinheimera aquimaris sp. nov., isolated from seawater of the East Sea in Korea.</title>
        <authorList>
            <person name="Kim K.H."/>
            <person name="Wenting R."/>
            <person name="Kim K.R."/>
            <person name="Jeon C.O."/>
        </authorList>
    </citation>
    <scope>NUCLEOTIDE SEQUENCE [LARGE SCALE GENOMIC DNA]</scope>
    <source>
        <strain evidence="1 2">MA-13</strain>
    </source>
</reference>
<evidence type="ECO:0000313" key="2">
    <source>
        <dbReference type="Proteomes" id="UP000663814"/>
    </source>
</evidence>
<evidence type="ECO:0000313" key="1">
    <source>
        <dbReference type="EMBL" id="MBZ9613527.1"/>
    </source>
</evidence>
<dbReference type="RefSeq" id="WP_205312039.1">
    <property type="nucleotide sequence ID" value="NZ_JAERPS020000007.1"/>
</dbReference>
<sequence length="102" mass="11692">MIELKCEQQQLYCCDAMLMHEVFILTADCDAKQWRLYSEAKYLALEQKLLAANAQLGVENNTRLARILLGNCIELKRQGAVIPLPDDLIAFAGDMQFRWMPD</sequence>
<comment type="caution">
    <text evidence="1">The sequence shown here is derived from an EMBL/GenBank/DDBJ whole genome shotgun (WGS) entry which is preliminary data.</text>
</comment>